<dbReference type="GO" id="GO:0003924">
    <property type="term" value="F:GTPase activity"/>
    <property type="evidence" value="ECO:0007669"/>
    <property type="project" value="InterPro"/>
</dbReference>
<reference evidence="12 13" key="1">
    <citation type="journal article" date="2018" name="Proc. Natl. Acad. Sci. U.S.A.">
        <title>Draft genome sequence of Camellia sinensis var. sinensis provides insights into the evolution of the tea genome and tea quality.</title>
        <authorList>
            <person name="Wei C."/>
            <person name="Yang H."/>
            <person name="Wang S."/>
            <person name="Zhao J."/>
            <person name="Liu C."/>
            <person name="Gao L."/>
            <person name="Xia E."/>
            <person name="Lu Y."/>
            <person name="Tai Y."/>
            <person name="She G."/>
            <person name="Sun J."/>
            <person name="Cao H."/>
            <person name="Tong W."/>
            <person name="Gao Q."/>
            <person name="Li Y."/>
            <person name="Deng W."/>
            <person name="Jiang X."/>
            <person name="Wang W."/>
            <person name="Chen Q."/>
            <person name="Zhang S."/>
            <person name="Li H."/>
            <person name="Wu J."/>
            <person name="Wang P."/>
            <person name="Li P."/>
            <person name="Shi C."/>
            <person name="Zheng F."/>
            <person name="Jian J."/>
            <person name="Huang B."/>
            <person name="Shan D."/>
            <person name="Shi M."/>
            <person name="Fang C."/>
            <person name="Yue Y."/>
            <person name="Li F."/>
            <person name="Li D."/>
            <person name="Wei S."/>
            <person name="Han B."/>
            <person name="Jiang C."/>
            <person name="Yin Y."/>
            <person name="Xia T."/>
            <person name="Zhang Z."/>
            <person name="Bennetzen J.L."/>
            <person name="Zhao S."/>
            <person name="Wan X."/>
        </authorList>
    </citation>
    <scope>NUCLEOTIDE SEQUENCE [LARGE SCALE GENOMIC DNA]</scope>
    <source>
        <strain evidence="13">cv. Shuchazao</strain>
        <tissue evidence="12">Leaf</tissue>
    </source>
</reference>
<evidence type="ECO:0000256" key="4">
    <source>
        <dbReference type="ARBA" id="ARBA00022741"/>
    </source>
</evidence>
<dbReference type="GO" id="GO:0000712">
    <property type="term" value="P:resolution of meiotic recombination intermediates"/>
    <property type="evidence" value="ECO:0007669"/>
    <property type="project" value="TreeGrafter"/>
</dbReference>
<sequence>MDGLTSDIMAMNEREKGVALLGLASVEVAQGDPFRRVTQSKPFEELREELNRMKASMSGVDRENLIPCDLIQEETSTLTASALNLLQSRWARNLVSKLDALLMAGSVHSHGVGGGMADSKVYTPIRGRSGSGGRGGRGGRGQNPLALNPELNVVSTVDNAAPDKSWASISDLSCSVFLETANDGPPLPSKNKKELPVTPKSILWDATQPGTYLDQKEKVIKYSDFVNKELILFSMADLQRSIPSMVDGLKPEKSTSLGYDLSEGNHGYELPLGEDLVLTPIDTVELPGVWSQQANPSQWSSTYYGYGQGYDAYGYGTTHDPSLYAYGAYPGYAQYPQQVDSVVYLVDAYDKERFAEAKKELDALHKKEQQYSTLLTPDVLFF</sequence>
<dbReference type="STRING" id="542762.A0A4S4DIR8"/>
<dbReference type="InterPro" id="IPR050634">
    <property type="entry name" value="DNA_Topoisomerase_II"/>
</dbReference>
<evidence type="ECO:0000313" key="12">
    <source>
        <dbReference type="EMBL" id="THG01846.1"/>
    </source>
</evidence>
<accession>A0A4S4DIR8</accession>
<gene>
    <name evidence="12" type="ORF">TEA_009997</name>
</gene>
<feature type="compositionally biased region" description="Gly residues" evidence="10">
    <location>
        <begin position="129"/>
        <end position="141"/>
    </location>
</feature>
<keyword evidence="7" id="KW-0238">DNA-binding</keyword>
<dbReference type="PANTHER" id="PTHR10169:SF38">
    <property type="entry name" value="DNA TOPOISOMERASE 2"/>
    <property type="match status" value="1"/>
</dbReference>
<dbReference type="GO" id="GO:0005524">
    <property type="term" value="F:ATP binding"/>
    <property type="evidence" value="ECO:0007669"/>
    <property type="project" value="UniProtKB-KW"/>
</dbReference>
<evidence type="ECO:0000256" key="1">
    <source>
        <dbReference type="ARBA" id="ARBA00000185"/>
    </source>
</evidence>
<feature type="region of interest" description="Disordered" evidence="10">
    <location>
        <begin position="119"/>
        <end position="146"/>
    </location>
</feature>
<dbReference type="Gene3D" id="3.40.50.670">
    <property type="match status" value="1"/>
</dbReference>
<evidence type="ECO:0000259" key="11">
    <source>
        <dbReference type="Pfam" id="PF16898"/>
    </source>
</evidence>
<dbReference type="GO" id="GO:0005634">
    <property type="term" value="C:nucleus"/>
    <property type="evidence" value="ECO:0007669"/>
    <property type="project" value="TreeGrafter"/>
</dbReference>
<dbReference type="Pfam" id="PF00025">
    <property type="entry name" value="Arf"/>
    <property type="match status" value="1"/>
</dbReference>
<dbReference type="GO" id="GO:0003677">
    <property type="term" value="F:DNA binding"/>
    <property type="evidence" value="ECO:0007669"/>
    <property type="project" value="UniProtKB-KW"/>
</dbReference>
<dbReference type="InterPro" id="IPR006689">
    <property type="entry name" value="Small_GTPase_ARF/SAR"/>
</dbReference>
<organism evidence="12 13">
    <name type="scientific">Camellia sinensis var. sinensis</name>
    <name type="common">China tea</name>
    <dbReference type="NCBI Taxonomy" id="542762"/>
    <lineage>
        <taxon>Eukaryota</taxon>
        <taxon>Viridiplantae</taxon>
        <taxon>Streptophyta</taxon>
        <taxon>Embryophyta</taxon>
        <taxon>Tracheophyta</taxon>
        <taxon>Spermatophyta</taxon>
        <taxon>Magnoliopsida</taxon>
        <taxon>eudicotyledons</taxon>
        <taxon>Gunneridae</taxon>
        <taxon>Pentapetalae</taxon>
        <taxon>asterids</taxon>
        <taxon>Ericales</taxon>
        <taxon>Theaceae</taxon>
        <taxon>Camellia</taxon>
    </lineage>
</organism>
<evidence type="ECO:0000256" key="3">
    <source>
        <dbReference type="ARBA" id="ARBA00012895"/>
    </source>
</evidence>
<dbReference type="GO" id="GO:0003918">
    <property type="term" value="F:DNA topoisomerase type II (double strand cut, ATP-hydrolyzing) activity"/>
    <property type="evidence" value="ECO:0007669"/>
    <property type="project" value="UniProtKB-EC"/>
</dbReference>
<dbReference type="InterPro" id="IPR027417">
    <property type="entry name" value="P-loop_NTPase"/>
</dbReference>
<keyword evidence="9" id="KW-0413">Isomerase</keyword>
<dbReference type="Proteomes" id="UP000306102">
    <property type="component" value="Unassembled WGS sequence"/>
</dbReference>
<keyword evidence="8" id="KW-0342">GTP-binding</keyword>
<comment type="caution">
    <text evidence="12">The sequence shown here is derived from an EMBL/GenBank/DDBJ whole genome shotgun (WGS) entry which is preliminary data.</text>
</comment>
<dbReference type="GO" id="GO:0005525">
    <property type="term" value="F:GTP binding"/>
    <property type="evidence" value="ECO:0007669"/>
    <property type="project" value="UniProtKB-KW"/>
</dbReference>
<dbReference type="SUPFAM" id="SSF56719">
    <property type="entry name" value="Type II DNA topoisomerase"/>
    <property type="match status" value="1"/>
</dbReference>
<evidence type="ECO:0000256" key="6">
    <source>
        <dbReference type="ARBA" id="ARBA00023029"/>
    </source>
</evidence>
<dbReference type="PANTHER" id="PTHR10169">
    <property type="entry name" value="DNA TOPOISOMERASE/GYRASE"/>
    <property type="match status" value="1"/>
</dbReference>
<keyword evidence="4" id="KW-0547">Nucleotide-binding</keyword>
<dbReference type="GO" id="GO:0006265">
    <property type="term" value="P:DNA topological change"/>
    <property type="evidence" value="ECO:0007669"/>
    <property type="project" value="InterPro"/>
</dbReference>
<keyword evidence="13" id="KW-1185">Reference proteome</keyword>
<dbReference type="InterPro" id="IPR013760">
    <property type="entry name" value="Topo_IIA-like_dom_sf"/>
</dbReference>
<dbReference type="InterPro" id="IPR031660">
    <property type="entry name" value="TOPRIM_C"/>
</dbReference>
<dbReference type="EC" id="5.6.2.2" evidence="3"/>
<comment type="cofactor">
    <cofactor evidence="2">
        <name>Mg(2+)</name>
        <dbReference type="ChEBI" id="CHEBI:18420"/>
    </cofactor>
</comment>
<dbReference type="Pfam" id="PF16898">
    <property type="entry name" value="TOPRIM_C"/>
    <property type="match status" value="1"/>
</dbReference>
<dbReference type="EMBL" id="SDRB02011309">
    <property type="protein sequence ID" value="THG01846.1"/>
    <property type="molecule type" value="Genomic_DNA"/>
</dbReference>
<keyword evidence="6" id="KW-0799">Topoisomerase</keyword>
<evidence type="ECO:0000256" key="2">
    <source>
        <dbReference type="ARBA" id="ARBA00001946"/>
    </source>
</evidence>
<proteinExistence type="predicted"/>
<dbReference type="InterPro" id="IPR013759">
    <property type="entry name" value="Topo_IIA_B_C"/>
</dbReference>
<evidence type="ECO:0000256" key="10">
    <source>
        <dbReference type="SAM" id="MobiDB-lite"/>
    </source>
</evidence>
<comment type="catalytic activity">
    <reaction evidence="1">
        <text>ATP-dependent breakage, passage and rejoining of double-stranded DNA.</text>
        <dbReference type="EC" id="5.6.2.2"/>
    </reaction>
</comment>
<dbReference type="Gene3D" id="3.40.50.300">
    <property type="entry name" value="P-loop containing nucleotide triphosphate hydrolases"/>
    <property type="match status" value="1"/>
</dbReference>
<feature type="domain" description="C-terminal associated" evidence="11">
    <location>
        <begin position="206"/>
        <end position="237"/>
    </location>
</feature>
<name>A0A4S4DIR8_CAMSN</name>
<evidence type="ECO:0000256" key="8">
    <source>
        <dbReference type="ARBA" id="ARBA00023134"/>
    </source>
</evidence>
<evidence type="ECO:0000256" key="9">
    <source>
        <dbReference type="ARBA" id="ARBA00023235"/>
    </source>
</evidence>
<protein>
    <recommendedName>
        <fullName evidence="3">DNA topoisomerase (ATP-hydrolyzing)</fullName>
        <ecNumber evidence="3">5.6.2.2</ecNumber>
    </recommendedName>
</protein>
<evidence type="ECO:0000256" key="5">
    <source>
        <dbReference type="ARBA" id="ARBA00022840"/>
    </source>
</evidence>
<keyword evidence="5" id="KW-0067">ATP-binding</keyword>
<evidence type="ECO:0000256" key="7">
    <source>
        <dbReference type="ARBA" id="ARBA00023125"/>
    </source>
</evidence>
<dbReference type="GO" id="GO:0000819">
    <property type="term" value="P:sister chromatid segregation"/>
    <property type="evidence" value="ECO:0007669"/>
    <property type="project" value="TreeGrafter"/>
</dbReference>
<dbReference type="AlphaFoldDB" id="A0A4S4DIR8"/>
<evidence type="ECO:0000313" key="13">
    <source>
        <dbReference type="Proteomes" id="UP000306102"/>
    </source>
</evidence>